<keyword evidence="2" id="KW-1185">Reference proteome</keyword>
<reference evidence="1 2" key="1">
    <citation type="submission" date="2016-05" db="EMBL/GenBank/DDBJ databases">
        <title>Diversity and Homogeneity among Thermoacidophilic Verrucomicrobia Methanotrophs Linked with Geographical Origin.</title>
        <authorList>
            <person name="Erikstad H.-A."/>
            <person name="Smestad N.B."/>
            <person name="Ceballos R.M."/>
            <person name="Birkeland N.-K."/>
        </authorList>
    </citation>
    <scope>NUCLEOTIDE SEQUENCE [LARGE SCALE GENOMIC DNA]</scope>
    <source>
        <strain evidence="1 2">Phi</strain>
    </source>
</reference>
<dbReference type="Proteomes" id="UP000297713">
    <property type="component" value="Unassembled WGS sequence"/>
</dbReference>
<evidence type="ECO:0000313" key="2">
    <source>
        <dbReference type="Proteomes" id="UP000297713"/>
    </source>
</evidence>
<gene>
    <name evidence="1" type="ORF">A7Q10_10395</name>
</gene>
<sequence length="146" mass="15099">MSNSSSLHDLLPLLLLGGDHHQDLLPLLLLLGGGFGSSSSSSSSESRSGGDDPTSIPTSFAAYAAGLVGEIVRVSVVNAVDNAIVIVGKLEAVGSDFILLRDASAGGISLGFRERLSIPLDNVGAIERVPYILEILPFLLRSGSGW</sequence>
<evidence type="ECO:0000313" key="1">
    <source>
        <dbReference type="EMBL" id="TFE65632.1"/>
    </source>
</evidence>
<comment type="caution">
    <text evidence="1">The sequence shown here is derived from an EMBL/GenBank/DDBJ whole genome shotgun (WGS) entry which is preliminary data.</text>
</comment>
<dbReference type="AlphaFoldDB" id="A0A4Y8P939"/>
<name>A0A4Y8P939_9BACT</name>
<accession>A0A4Y8P939</accession>
<organism evidence="1 2">
    <name type="scientific">Methylacidiphilum caldifontis</name>
    <dbReference type="NCBI Taxonomy" id="2795386"/>
    <lineage>
        <taxon>Bacteria</taxon>
        <taxon>Pseudomonadati</taxon>
        <taxon>Verrucomicrobiota</taxon>
        <taxon>Methylacidiphilae</taxon>
        <taxon>Methylacidiphilales</taxon>
        <taxon>Methylacidiphilaceae</taxon>
        <taxon>Methylacidiphilum (ex Ratnadevi et al. 2023)</taxon>
    </lineage>
</organism>
<protein>
    <submittedName>
        <fullName evidence="1">Uncharacterized protein</fullName>
    </submittedName>
</protein>
<proteinExistence type="predicted"/>
<dbReference type="EMBL" id="LXQC01000213">
    <property type="protein sequence ID" value="TFE65632.1"/>
    <property type="molecule type" value="Genomic_DNA"/>
</dbReference>